<proteinExistence type="inferred from homology"/>
<sequence length="136" mass="15480">MKKRKRFPLTKSELALMEILWDADRPLGRPEILEAAISEKGEPLFAVNSFHLLINDLIDKEYIVVVGGLGKEQNYARRYAPTVTRNEHFALQITSSPKYTPADIPAIVCSLIKYSKVEDVDGLLQEIEKAVRRRRG</sequence>
<dbReference type="Gene3D" id="1.10.10.10">
    <property type="entry name" value="Winged helix-like DNA-binding domain superfamily/Winged helix DNA-binding domain"/>
    <property type="match status" value="1"/>
</dbReference>
<evidence type="ECO:0000256" key="4">
    <source>
        <dbReference type="ARBA" id="ARBA00023163"/>
    </source>
</evidence>
<dbReference type="EMBL" id="DWXZ01000128">
    <property type="protein sequence ID" value="HJB37621.1"/>
    <property type="molecule type" value="Genomic_DNA"/>
</dbReference>
<reference evidence="5" key="1">
    <citation type="journal article" date="2021" name="PeerJ">
        <title>Extensive microbial diversity within the chicken gut microbiome revealed by metagenomics and culture.</title>
        <authorList>
            <person name="Gilroy R."/>
            <person name="Ravi A."/>
            <person name="Getino M."/>
            <person name="Pursley I."/>
            <person name="Horton D.L."/>
            <person name="Alikhan N.F."/>
            <person name="Baker D."/>
            <person name="Gharbi K."/>
            <person name="Hall N."/>
            <person name="Watson M."/>
            <person name="Adriaenssens E.M."/>
            <person name="Foster-Nyarko E."/>
            <person name="Jarju S."/>
            <person name="Secka A."/>
            <person name="Antonio M."/>
            <person name="Oren A."/>
            <person name="Chaudhuri R.R."/>
            <person name="La Ragione R."/>
            <person name="Hildebrand F."/>
            <person name="Pallen M.J."/>
        </authorList>
    </citation>
    <scope>NUCLEOTIDE SEQUENCE</scope>
    <source>
        <strain evidence="5">ChiBcolR8-3208</strain>
    </source>
</reference>
<evidence type="ECO:0000256" key="2">
    <source>
        <dbReference type="ARBA" id="ARBA00023015"/>
    </source>
</evidence>
<organism evidence="5 6">
    <name type="scientific">Candidatus Acutalibacter ornithocaccae</name>
    <dbReference type="NCBI Taxonomy" id="2838416"/>
    <lineage>
        <taxon>Bacteria</taxon>
        <taxon>Bacillati</taxon>
        <taxon>Bacillota</taxon>
        <taxon>Clostridia</taxon>
        <taxon>Eubacteriales</taxon>
        <taxon>Acutalibacteraceae</taxon>
        <taxon>Acutalibacter</taxon>
    </lineage>
</organism>
<keyword evidence="3" id="KW-0238">DNA-binding</keyword>
<dbReference type="InterPro" id="IPR036390">
    <property type="entry name" value="WH_DNA-bd_sf"/>
</dbReference>
<evidence type="ECO:0000313" key="5">
    <source>
        <dbReference type="EMBL" id="HJB37621.1"/>
    </source>
</evidence>
<dbReference type="GO" id="GO:0045892">
    <property type="term" value="P:negative regulation of DNA-templated transcription"/>
    <property type="evidence" value="ECO:0007669"/>
    <property type="project" value="InterPro"/>
</dbReference>
<evidence type="ECO:0000313" key="6">
    <source>
        <dbReference type="Proteomes" id="UP000824214"/>
    </source>
</evidence>
<accession>A0A9D2LYS7</accession>
<dbReference type="Pfam" id="PF03965">
    <property type="entry name" value="Penicillinase_R"/>
    <property type="match status" value="1"/>
</dbReference>
<dbReference type="SUPFAM" id="SSF46785">
    <property type="entry name" value="Winged helix' DNA-binding domain"/>
    <property type="match status" value="1"/>
</dbReference>
<keyword evidence="4" id="KW-0804">Transcription</keyword>
<dbReference type="GO" id="GO:0003677">
    <property type="term" value="F:DNA binding"/>
    <property type="evidence" value="ECO:0007669"/>
    <property type="project" value="UniProtKB-KW"/>
</dbReference>
<dbReference type="InterPro" id="IPR005650">
    <property type="entry name" value="BlaI_family"/>
</dbReference>
<reference evidence="5" key="2">
    <citation type="submission" date="2021-04" db="EMBL/GenBank/DDBJ databases">
        <authorList>
            <person name="Gilroy R."/>
        </authorList>
    </citation>
    <scope>NUCLEOTIDE SEQUENCE</scope>
    <source>
        <strain evidence="5">ChiBcolR8-3208</strain>
    </source>
</reference>
<comment type="caution">
    <text evidence="5">The sequence shown here is derived from an EMBL/GenBank/DDBJ whole genome shotgun (WGS) entry which is preliminary data.</text>
</comment>
<evidence type="ECO:0000256" key="1">
    <source>
        <dbReference type="ARBA" id="ARBA00011046"/>
    </source>
</evidence>
<dbReference type="InterPro" id="IPR036388">
    <property type="entry name" value="WH-like_DNA-bd_sf"/>
</dbReference>
<gene>
    <name evidence="5" type="ORF">H9942_06085</name>
</gene>
<dbReference type="AlphaFoldDB" id="A0A9D2LYS7"/>
<protein>
    <submittedName>
        <fullName evidence="5">BlaI/MecI/CopY family transcriptional regulator</fullName>
    </submittedName>
</protein>
<comment type="similarity">
    <text evidence="1">Belongs to the BlaI transcriptional regulatory family.</text>
</comment>
<dbReference type="Proteomes" id="UP000824214">
    <property type="component" value="Unassembled WGS sequence"/>
</dbReference>
<evidence type="ECO:0000256" key="3">
    <source>
        <dbReference type="ARBA" id="ARBA00023125"/>
    </source>
</evidence>
<name>A0A9D2LYS7_9FIRM</name>
<keyword evidence="2" id="KW-0805">Transcription regulation</keyword>